<sequence length="244" mass="26565">MNALVGRVALVTGASRGIGRAVALQLAREGAHVVALARAQGPLEFLYDEITGFGGEATIVPLDVAEFDNLDRLGACIHERWKKLDILVGNAGLLGPLTPLPHVEPQQWARIMDVNVTANWRLVRAMDMLLRASDAGRCVFVTSGAAWRIKAYWGPYAVSKAAVNALARTYAAETVNTSNVKVMLANPGPLRTDMRAAAMPGEDPQTLRTPEEFAPRLAALCRPDWAETGKLYDFPTDRLIEFED</sequence>
<dbReference type="STRING" id="595536.GCA_000178815_01954"/>
<dbReference type="AlphaFoldDB" id="A0A2D2D304"/>
<dbReference type="SUPFAM" id="SSF51735">
    <property type="entry name" value="NAD(P)-binding Rossmann-fold domains"/>
    <property type="match status" value="1"/>
</dbReference>
<accession>A0A2D2D304</accession>
<dbReference type="PROSITE" id="PS00061">
    <property type="entry name" value="ADH_SHORT"/>
    <property type="match status" value="1"/>
</dbReference>
<dbReference type="PRINTS" id="PR00081">
    <property type="entry name" value="GDHRDH"/>
</dbReference>
<organism evidence="4 5">
    <name type="scientific">Methylosinus trichosporium (strain ATCC 35070 / NCIMB 11131 / UNIQEM 75 / OB3b)</name>
    <dbReference type="NCBI Taxonomy" id="595536"/>
    <lineage>
        <taxon>Bacteria</taxon>
        <taxon>Pseudomonadati</taxon>
        <taxon>Pseudomonadota</taxon>
        <taxon>Alphaproteobacteria</taxon>
        <taxon>Hyphomicrobiales</taxon>
        <taxon>Methylocystaceae</taxon>
        <taxon>Methylosinus</taxon>
    </lineage>
</organism>
<dbReference type="PANTHER" id="PTHR44196">
    <property type="entry name" value="DEHYDROGENASE/REDUCTASE SDR FAMILY MEMBER 7B"/>
    <property type="match status" value="1"/>
</dbReference>
<dbReference type="Gene3D" id="3.40.50.720">
    <property type="entry name" value="NAD(P)-binding Rossmann-like Domain"/>
    <property type="match status" value="1"/>
</dbReference>
<dbReference type="GO" id="GO:0016491">
    <property type="term" value="F:oxidoreductase activity"/>
    <property type="evidence" value="ECO:0007669"/>
    <property type="project" value="UniProtKB-KW"/>
</dbReference>
<evidence type="ECO:0000256" key="3">
    <source>
        <dbReference type="RuleBase" id="RU000363"/>
    </source>
</evidence>
<evidence type="ECO:0000313" key="5">
    <source>
        <dbReference type="Proteomes" id="UP000230709"/>
    </source>
</evidence>
<evidence type="ECO:0000313" key="4">
    <source>
        <dbReference type="EMBL" id="ATQ69239.1"/>
    </source>
</evidence>
<dbReference type="PRINTS" id="PR00080">
    <property type="entry name" value="SDRFAMILY"/>
</dbReference>
<dbReference type="Pfam" id="PF00106">
    <property type="entry name" value="adh_short"/>
    <property type="match status" value="1"/>
</dbReference>
<evidence type="ECO:0000256" key="1">
    <source>
        <dbReference type="ARBA" id="ARBA00006484"/>
    </source>
</evidence>
<dbReference type="InterPro" id="IPR036291">
    <property type="entry name" value="NAD(P)-bd_dom_sf"/>
</dbReference>
<dbReference type="KEGG" id="mtw:CQW49_16140"/>
<keyword evidence="2" id="KW-0560">Oxidoreductase</keyword>
<dbReference type="PANTHER" id="PTHR44196:SF4">
    <property type="entry name" value="SHORT CHAIN DEHYDROGENASE"/>
    <property type="match status" value="1"/>
</dbReference>
<keyword evidence="5" id="KW-1185">Reference proteome</keyword>
<dbReference type="InterPro" id="IPR002347">
    <property type="entry name" value="SDR_fam"/>
</dbReference>
<dbReference type="Proteomes" id="UP000230709">
    <property type="component" value="Chromosome"/>
</dbReference>
<proteinExistence type="inferred from homology"/>
<dbReference type="InterPro" id="IPR020904">
    <property type="entry name" value="Sc_DH/Rdtase_CS"/>
</dbReference>
<name>A0A2D2D304_METT3</name>
<gene>
    <name evidence="4" type="ORF">CQW49_16140</name>
</gene>
<reference evidence="5" key="1">
    <citation type="submission" date="2017-10" db="EMBL/GenBank/DDBJ databases">
        <title>Completed PacBio SMRT sequence of Methylosinus trichosporium OB3b reveals presence of a third large plasmid.</title>
        <authorList>
            <person name="Charles T.C."/>
            <person name="Lynch M.D.J."/>
            <person name="Heil J.R."/>
            <person name="Cheng J."/>
        </authorList>
    </citation>
    <scope>NUCLEOTIDE SEQUENCE [LARGE SCALE GENOMIC DNA]</scope>
    <source>
        <strain evidence="5">OB3b</strain>
    </source>
</reference>
<dbReference type="RefSeq" id="WP_003611678.1">
    <property type="nucleotide sequence ID" value="NZ_ADVE02000001.1"/>
</dbReference>
<comment type="similarity">
    <text evidence="1 3">Belongs to the short-chain dehydrogenases/reductases (SDR) family.</text>
</comment>
<protein>
    <submittedName>
        <fullName evidence="4">Oxidoreductase</fullName>
    </submittedName>
</protein>
<dbReference type="GO" id="GO:0016020">
    <property type="term" value="C:membrane"/>
    <property type="evidence" value="ECO:0007669"/>
    <property type="project" value="TreeGrafter"/>
</dbReference>
<evidence type="ECO:0000256" key="2">
    <source>
        <dbReference type="ARBA" id="ARBA00023002"/>
    </source>
</evidence>
<dbReference type="EMBL" id="CP023737">
    <property type="protein sequence ID" value="ATQ69239.1"/>
    <property type="molecule type" value="Genomic_DNA"/>
</dbReference>